<proteinExistence type="predicted"/>
<keyword evidence="3" id="KW-1185">Reference proteome</keyword>
<dbReference type="AlphaFoldDB" id="A0AAN9RHX2"/>
<dbReference type="InterPro" id="IPR014710">
    <property type="entry name" value="RmlC-like_jellyroll"/>
</dbReference>
<dbReference type="Proteomes" id="UP001374584">
    <property type="component" value="Unassembled WGS sequence"/>
</dbReference>
<feature type="signal peptide" evidence="1">
    <location>
        <begin position="1"/>
        <end position="20"/>
    </location>
</feature>
<evidence type="ECO:0000256" key="1">
    <source>
        <dbReference type="SAM" id="SignalP"/>
    </source>
</evidence>
<feature type="chain" id="PRO_5042876370" evidence="1">
    <location>
        <begin position="21"/>
        <end position="69"/>
    </location>
</feature>
<gene>
    <name evidence="2" type="ORF">VNO80_06792</name>
</gene>
<evidence type="ECO:0000313" key="3">
    <source>
        <dbReference type="Proteomes" id="UP001374584"/>
    </source>
</evidence>
<sequence length="69" mass="7365">MKAVYLVVAILGLASLVVSAYDPSPLQDFCVAAKESDGVFVNGKFCKDPKVVKAEDFFKHVVGISCVEA</sequence>
<name>A0AAN9RHX2_PHACN</name>
<comment type="caution">
    <text evidence="2">The sequence shown here is derived from an EMBL/GenBank/DDBJ whole genome shotgun (WGS) entry which is preliminary data.</text>
</comment>
<dbReference type="Gene3D" id="2.60.120.10">
    <property type="entry name" value="Jelly Rolls"/>
    <property type="match status" value="1"/>
</dbReference>
<accession>A0AAN9RHX2</accession>
<reference evidence="2 3" key="1">
    <citation type="submission" date="2024-01" db="EMBL/GenBank/DDBJ databases">
        <title>The genomes of 5 underutilized Papilionoideae crops provide insights into root nodulation and disease resistanc.</title>
        <authorList>
            <person name="Jiang F."/>
        </authorList>
    </citation>
    <scope>NUCLEOTIDE SEQUENCE [LARGE SCALE GENOMIC DNA]</scope>
    <source>
        <strain evidence="2">JINMINGXINNONG_FW02</strain>
        <tissue evidence="2">Leaves</tissue>
    </source>
</reference>
<dbReference type="PANTHER" id="PTHR31238">
    <property type="entry name" value="GERMIN-LIKE PROTEIN SUBFAMILY 3 MEMBER 3"/>
    <property type="match status" value="1"/>
</dbReference>
<dbReference type="EMBL" id="JAYMYR010000003">
    <property type="protein sequence ID" value="KAK7373386.1"/>
    <property type="molecule type" value="Genomic_DNA"/>
</dbReference>
<evidence type="ECO:0000313" key="2">
    <source>
        <dbReference type="EMBL" id="KAK7373386.1"/>
    </source>
</evidence>
<organism evidence="2 3">
    <name type="scientific">Phaseolus coccineus</name>
    <name type="common">Scarlet runner bean</name>
    <name type="synonym">Phaseolus multiflorus</name>
    <dbReference type="NCBI Taxonomy" id="3886"/>
    <lineage>
        <taxon>Eukaryota</taxon>
        <taxon>Viridiplantae</taxon>
        <taxon>Streptophyta</taxon>
        <taxon>Embryophyta</taxon>
        <taxon>Tracheophyta</taxon>
        <taxon>Spermatophyta</taxon>
        <taxon>Magnoliopsida</taxon>
        <taxon>eudicotyledons</taxon>
        <taxon>Gunneridae</taxon>
        <taxon>Pentapetalae</taxon>
        <taxon>rosids</taxon>
        <taxon>fabids</taxon>
        <taxon>Fabales</taxon>
        <taxon>Fabaceae</taxon>
        <taxon>Papilionoideae</taxon>
        <taxon>50 kb inversion clade</taxon>
        <taxon>NPAAA clade</taxon>
        <taxon>indigoferoid/millettioid clade</taxon>
        <taxon>Phaseoleae</taxon>
        <taxon>Phaseolus</taxon>
    </lineage>
</organism>
<protein>
    <submittedName>
        <fullName evidence="2">Uncharacterized protein</fullName>
    </submittedName>
</protein>
<keyword evidence="1" id="KW-0732">Signal</keyword>